<reference evidence="2" key="1">
    <citation type="submission" date="2023-07" db="EMBL/GenBank/DDBJ databases">
        <authorList>
            <consortium name="AG Swart"/>
            <person name="Singh M."/>
            <person name="Singh A."/>
            <person name="Seah K."/>
            <person name="Emmerich C."/>
        </authorList>
    </citation>
    <scope>NUCLEOTIDE SEQUENCE</scope>
    <source>
        <strain evidence="2">DP1</strain>
    </source>
</reference>
<dbReference type="Proteomes" id="UP001295684">
    <property type="component" value="Unassembled WGS sequence"/>
</dbReference>
<accession>A0AAD2CVK0</accession>
<evidence type="ECO:0000256" key="1">
    <source>
        <dbReference type="SAM" id="MobiDB-lite"/>
    </source>
</evidence>
<keyword evidence="3" id="KW-1185">Reference proteome</keyword>
<proteinExistence type="predicted"/>
<organism evidence="2 3">
    <name type="scientific">Euplotes crassus</name>
    <dbReference type="NCBI Taxonomy" id="5936"/>
    <lineage>
        <taxon>Eukaryota</taxon>
        <taxon>Sar</taxon>
        <taxon>Alveolata</taxon>
        <taxon>Ciliophora</taxon>
        <taxon>Intramacronucleata</taxon>
        <taxon>Spirotrichea</taxon>
        <taxon>Hypotrichia</taxon>
        <taxon>Euplotida</taxon>
        <taxon>Euplotidae</taxon>
        <taxon>Moneuplotes</taxon>
    </lineage>
</organism>
<feature type="compositionally biased region" description="Basic residues" evidence="1">
    <location>
        <begin position="1"/>
        <end position="14"/>
    </location>
</feature>
<gene>
    <name evidence="2" type="ORF">ECRASSUSDP1_LOCUS14117</name>
</gene>
<evidence type="ECO:0000313" key="3">
    <source>
        <dbReference type="Proteomes" id="UP001295684"/>
    </source>
</evidence>
<name>A0AAD2CVK0_EUPCR</name>
<sequence length="361" mass="40927">MSVRRKQLERRRQRVASSMSQASISQLKGMNSILKNPGDNNNAHRNFLNSVVRFSSNPHADKSLSNMSGSRNMLNVSQPVSPVHQGIIGQEARDRLNSSMIVRSSASMMSSTSSQEFVNIRARPIIINDTKPKFDPDKLQYEVKRTFYKKNRTATMKGKTGKSWLDVEAKNRSFAPPPGHYDIKEAKSDKMGFLKSKRVTQIQEYIKLNKWKLAPGVHYKSNSFKSTLMGNRNGIMHSKVQRMGYIDEAVVRGQQSPASIYKKDSRHTKKRQLYGNFSKGAKRESEFKIKKAKSGPDDYNYAEAFNKTQGKSRHCFFSKEKQPVKAGSSKFSVPGVGSYLKAESGFERLSPKPLSIRKRRC</sequence>
<protein>
    <submittedName>
        <fullName evidence="2">Uncharacterized protein</fullName>
    </submittedName>
</protein>
<feature type="region of interest" description="Disordered" evidence="1">
    <location>
        <begin position="1"/>
        <end position="23"/>
    </location>
</feature>
<evidence type="ECO:0000313" key="2">
    <source>
        <dbReference type="EMBL" id="CAI2372784.1"/>
    </source>
</evidence>
<dbReference type="EMBL" id="CAMPGE010014089">
    <property type="protein sequence ID" value="CAI2372784.1"/>
    <property type="molecule type" value="Genomic_DNA"/>
</dbReference>
<dbReference type="AlphaFoldDB" id="A0AAD2CVK0"/>
<comment type="caution">
    <text evidence="2">The sequence shown here is derived from an EMBL/GenBank/DDBJ whole genome shotgun (WGS) entry which is preliminary data.</text>
</comment>